<keyword evidence="1" id="KW-0472">Membrane</keyword>
<evidence type="ECO:0000313" key="5">
    <source>
        <dbReference type="Proteomes" id="UP000279562"/>
    </source>
</evidence>
<dbReference type="GO" id="GO:0016989">
    <property type="term" value="F:sigma factor antagonist activity"/>
    <property type="evidence" value="ECO:0007669"/>
    <property type="project" value="TreeGrafter"/>
</dbReference>
<dbReference type="Gene3D" id="3.55.50.30">
    <property type="match status" value="1"/>
</dbReference>
<dbReference type="InterPro" id="IPR032508">
    <property type="entry name" value="FecR_C"/>
</dbReference>
<organism evidence="4 5">
    <name type="scientific">Prevotella heparinolytica</name>
    <dbReference type="NCBI Taxonomy" id="28113"/>
    <lineage>
        <taxon>Bacteria</taxon>
        <taxon>Pseudomonadati</taxon>
        <taxon>Bacteroidota</taxon>
        <taxon>Bacteroidia</taxon>
        <taxon>Bacteroidales</taxon>
        <taxon>Bacteroidaceae</taxon>
        <taxon>Bacteroides</taxon>
    </lineage>
</organism>
<accession>A0A3P1ZZW3</accession>
<dbReference type="InterPro" id="IPR012373">
    <property type="entry name" value="Ferrdict_sens_TM"/>
</dbReference>
<comment type="caution">
    <text evidence="4">The sequence shown here is derived from an EMBL/GenBank/DDBJ whole genome shotgun (WGS) entry which is preliminary data.</text>
</comment>
<dbReference type="PANTHER" id="PTHR30273:SF2">
    <property type="entry name" value="PROTEIN FECR"/>
    <property type="match status" value="1"/>
</dbReference>
<feature type="domain" description="FecR protein" evidence="2">
    <location>
        <begin position="114"/>
        <end position="207"/>
    </location>
</feature>
<sequence length="344" mass="39403">MKDNYIYQILKQFFVNSYPPEIEEKIQRWLIKDKWTSEKNSAMSVIWDEMKIAPNDNTYKALGRVKSKIRQTENQKKHLRIRRILLRSAAVIIPILLMLGSYLYIDQDIKMIEIVTSGNQQKQCTLADGTTILLNSCTKIIYPSKFDDTIRVVTLEGEAYFSVAGDAAKPFIVKTNHLSVRVLGTKFNISAYPTNDRTITTLNSGKIQVNVQSGKTDNKYILKPNQEIVFNKIDNSISINTVVNENCSWKDGSLIFQDATFNDILNTIERRYNVTIDYDKQAFRNNPYTIKFIHNESLEDVLNVLQDVVGDFEYKKDNSKITIIKKGGVNKKEPEIVSKPLPGS</sequence>
<feature type="domain" description="Protein FecR C-terminal" evidence="3">
    <location>
        <begin position="254"/>
        <end position="323"/>
    </location>
</feature>
<evidence type="ECO:0000259" key="2">
    <source>
        <dbReference type="Pfam" id="PF04773"/>
    </source>
</evidence>
<dbReference type="PIRSF" id="PIRSF018266">
    <property type="entry name" value="FecR"/>
    <property type="match status" value="1"/>
</dbReference>
<dbReference type="Gene3D" id="2.60.120.1440">
    <property type="match status" value="1"/>
</dbReference>
<dbReference type="InterPro" id="IPR006860">
    <property type="entry name" value="FecR"/>
</dbReference>
<dbReference type="Pfam" id="PF16344">
    <property type="entry name" value="FecR_C"/>
    <property type="match status" value="1"/>
</dbReference>
<dbReference type="Proteomes" id="UP000279562">
    <property type="component" value="Unassembled WGS sequence"/>
</dbReference>
<dbReference type="Pfam" id="PF04773">
    <property type="entry name" value="FecR"/>
    <property type="match status" value="1"/>
</dbReference>
<dbReference type="AlphaFoldDB" id="A0A3P1ZZW3"/>
<reference evidence="4 5" key="1">
    <citation type="submission" date="2018-11" db="EMBL/GenBank/DDBJ databases">
        <title>Genomes From Bacteria Associated with the Canine Oral Cavity: a Test Case for Automated Genome-Based Taxonomic Assignment.</title>
        <authorList>
            <person name="Coil D.A."/>
            <person name="Jospin G."/>
            <person name="Darling A.E."/>
            <person name="Wallis C."/>
            <person name="Davis I.J."/>
            <person name="Harris S."/>
            <person name="Eisen J.A."/>
            <person name="Holcombe L.J."/>
            <person name="O'Flynn C."/>
        </authorList>
    </citation>
    <scope>NUCLEOTIDE SEQUENCE [LARGE SCALE GENOMIC DNA]</scope>
    <source>
        <strain evidence="4 5">OH1047_COT-310</strain>
    </source>
</reference>
<dbReference type="RefSeq" id="WP_125239869.1">
    <property type="nucleotide sequence ID" value="NZ_CALZWP010000013.1"/>
</dbReference>
<dbReference type="EMBL" id="RQYF01000076">
    <property type="protein sequence ID" value="RRD88657.1"/>
    <property type="molecule type" value="Genomic_DNA"/>
</dbReference>
<evidence type="ECO:0000313" key="4">
    <source>
        <dbReference type="EMBL" id="RRD88657.1"/>
    </source>
</evidence>
<protein>
    <submittedName>
        <fullName evidence="4">FecR family protein</fullName>
    </submittedName>
</protein>
<feature type="transmembrane region" description="Helical" evidence="1">
    <location>
        <begin position="84"/>
        <end position="105"/>
    </location>
</feature>
<proteinExistence type="predicted"/>
<evidence type="ECO:0000256" key="1">
    <source>
        <dbReference type="SAM" id="Phobius"/>
    </source>
</evidence>
<name>A0A3P1ZZW3_9BACE</name>
<keyword evidence="5" id="KW-1185">Reference proteome</keyword>
<gene>
    <name evidence="4" type="ORF">EII33_11770</name>
</gene>
<evidence type="ECO:0000259" key="3">
    <source>
        <dbReference type="Pfam" id="PF16344"/>
    </source>
</evidence>
<keyword evidence="1" id="KW-0812">Transmembrane</keyword>
<keyword evidence="1" id="KW-1133">Transmembrane helix</keyword>
<dbReference type="PANTHER" id="PTHR30273">
    <property type="entry name" value="PERIPLASMIC SIGNAL SENSOR AND SIGMA FACTOR ACTIVATOR FECR-RELATED"/>
    <property type="match status" value="1"/>
</dbReference>
<dbReference type="FunFam" id="2.60.120.1440:FF:000001">
    <property type="entry name" value="Putative anti-sigma factor"/>
    <property type="match status" value="1"/>
</dbReference>